<organism evidence="1 2">
    <name type="scientific">Ilyodon furcidens</name>
    <name type="common">goldbreast splitfin</name>
    <dbReference type="NCBI Taxonomy" id="33524"/>
    <lineage>
        <taxon>Eukaryota</taxon>
        <taxon>Metazoa</taxon>
        <taxon>Chordata</taxon>
        <taxon>Craniata</taxon>
        <taxon>Vertebrata</taxon>
        <taxon>Euteleostomi</taxon>
        <taxon>Actinopterygii</taxon>
        <taxon>Neopterygii</taxon>
        <taxon>Teleostei</taxon>
        <taxon>Neoteleostei</taxon>
        <taxon>Acanthomorphata</taxon>
        <taxon>Ovalentaria</taxon>
        <taxon>Atherinomorphae</taxon>
        <taxon>Cyprinodontiformes</taxon>
        <taxon>Goodeidae</taxon>
        <taxon>Ilyodon</taxon>
    </lineage>
</organism>
<dbReference type="Proteomes" id="UP001482620">
    <property type="component" value="Unassembled WGS sequence"/>
</dbReference>
<gene>
    <name evidence="1" type="ORF">ILYODFUR_001330</name>
</gene>
<accession>A0ABV0UED6</accession>
<evidence type="ECO:0008006" key="3">
    <source>
        <dbReference type="Google" id="ProtNLM"/>
    </source>
</evidence>
<sequence length="107" mass="11689">MSACLPLFLHPPFFQPAFLSARLCSLFLQPSCLSLKACIHSGPFNICRITSTKGTPTFRDECCLSQGHTHTLNIHAVIVDSARSELTAIPVLYVNPYLGQATVEQPS</sequence>
<protein>
    <recommendedName>
        <fullName evidence="3">Secreted protein</fullName>
    </recommendedName>
</protein>
<evidence type="ECO:0000313" key="2">
    <source>
        <dbReference type="Proteomes" id="UP001482620"/>
    </source>
</evidence>
<evidence type="ECO:0000313" key="1">
    <source>
        <dbReference type="EMBL" id="MEQ2242870.1"/>
    </source>
</evidence>
<dbReference type="EMBL" id="JAHRIQ010069570">
    <property type="protein sequence ID" value="MEQ2242870.1"/>
    <property type="molecule type" value="Genomic_DNA"/>
</dbReference>
<keyword evidence="2" id="KW-1185">Reference proteome</keyword>
<proteinExistence type="predicted"/>
<comment type="caution">
    <text evidence="1">The sequence shown here is derived from an EMBL/GenBank/DDBJ whole genome shotgun (WGS) entry which is preliminary data.</text>
</comment>
<name>A0ABV0UED6_9TELE</name>
<reference evidence="1 2" key="1">
    <citation type="submission" date="2021-06" db="EMBL/GenBank/DDBJ databases">
        <authorList>
            <person name="Palmer J.M."/>
        </authorList>
    </citation>
    <scope>NUCLEOTIDE SEQUENCE [LARGE SCALE GENOMIC DNA]</scope>
    <source>
        <strain evidence="2">if_2019</strain>
        <tissue evidence="1">Muscle</tissue>
    </source>
</reference>